<dbReference type="EC" id="3.2.1.78" evidence="4"/>
<evidence type="ECO:0000256" key="3">
    <source>
        <dbReference type="ARBA" id="ARBA00005641"/>
    </source>
</evidence>
<proteinExistence type="inferred from homology"/>
<evidence type="ECO:0000256" key="1">
    <source>
        <dbReference type="ARBA" id="ARBA00001678"/>
    </source>
</evidence>
<keyword evidence="12" id="KW-1185">Reference proteome</keyword>
<dbReference type="EMBL" id="CAUYUE010000003">
    <property type="protein sequence ID" value="CAK0756173.1"/>
    <property type="molecule type" value="Genomic_DNA"/>
</dbReference>
<dbReference type="Gene3D" id="3.20.20.80">
    <property type="entry name" value="Glycosidases"/>
    <property type="match status" value="1"/>
</dbReference>
<gene>
    <name evidence="11" type="ORF">CVIRNUC_002433</name>
</gene>
<name>A0AAV1HXD5_9CHLO</name>
<evidence type="ECO:0000256" key="6">
    <source>
        <dbReference type="ARBA" id="ARBA00022729"/>
    </source>
</evidence>
<keyword evidence="5" id="KW-0964">Secreted</keyword>
<dbReference type="PANTHER" id="PTHR31451">
    <property type="match status" value="1"/>
</dbReference>
<dbReference type="InterPro" id="IPR017853">
    <property type="entry name" value="GH"/>
</dbReference>
<dbReference type="SUPFAM" id="SSF51445">
    <property type="entry name" value="(Trans)glycosidases"/>
    <property type="match status" value="1"/>
</dbReference>
<dbReference type="GO" id="GO:0005576">
    <property type="term" value="C:extracellular region"/>
    <property type="evidence" value="ECO:0007669"/>
    <property type="project" value="UniProtKB-SubCell"/>
</dbReference>
<accession>A0AAV1HXD5</accession>
<evidence type="ECO:0000313" key="11">
    <source>
        <dbReference type="EMBL" id="CAK0756173.1"/>
    </source>
</evidence>
<keyword evidence="6" id="KW-0732">Signal</keyword>
<evidence type="ECO:0000259" key="10">
    <source>
        <dbReference type="Pfam" id="PF26410"/>
    </source>
</evidence>
<protein>
    <recommendedName>
        <fullName evidence="4">mannan endo-1,4-beta-mannosidase</fullName>
        <ecNumber evidence="4">3.2.1.78</ecNumber>
    </recommendedName>
</protein>
<evidence type="ECO:0000256" key="4">
    <source>
        <dbReference type="ARBA" id="ARBA00012706"/>
    </source>
</evidence>
<evidence type="ECO:0000259" key="9">
    <source>
        <dbReference type="Pfam" id="PF00024"/>
    </source>
</evidence>
<comment type="catalytic activity">
    <reaction evidence="1">
        <text>Random hydrolysis of (1-&gt;4)-beta-D-mannosidic linkages in mannans, galactomannans and glucomannans.</text>
        <dbReference type="EC" id="3.2.1.78"/>
    </reaction>
</comment>
<sequence length="591" mass="62530">MLAISVIQAARGRPVLPDGSGTLGLNTTCRTLLQSSGGSDGYFVTVSPDGNFALNCQKFFVAGWNEWEVIEAAAGAPVTHGATLPTCVTGPQLIRELFDMAVASNLNLVRFFAFAVSPEYALQPSPGQYNEAIFRGLDYALDQLRSRGLKAILAITDNWQAVGGADQYVKWCGASGHSDFFSNGNCMTMYKNFASTLINRVNTINGRVYKNDPTIFAWNLINEPRCQNCGGAVQSWIAQMAAYVKGLDPNHLLSIGSEGFYSTADTAQASSDPQGANSWALSQGQNFIANNQVPQIDFATVHSWVDNWFDDDINFQRNWIRQHAFDGGYLGKPVVLEEFGKWIKAGTSANLAERDEFYTAIYQEVSNSAQTGGAVKGAAFWNWLADGQQAPAAEGGGSGLYGIKVEDSTFGIVKANAQFMQSLGGQVAHCGDSPRPAPNPPVNACQSTWVGGRPGTGAYSSATFAGDGATCNPTPAVDALAGTYVTDGPSKIACTEGSNIAQPPGSPGWVDDPTGSVQGSAAHAGGAGSVLPVSVQDCEIACEMAQPECTSFSYNPTLTQCFLKSGGGRATCNSPSTPCYEANQNLQARSF</sequence>
<dbReference type="GO" id="GO:0016985">
    <property type="term" value="F:mannan endo-1,4-beta-mannosidase activity"/>
    <property type="evidence" value="ECO:0007669"/>
    <property type="project" value="UniProtKB-EC"/>
</dbReference>
<evidence type="ECO:0000256" key="2">
    <source>
        <dbReference type="ARBA" id="ARBA00004613"/>
    </source>
</evidence>
<evidence type="ECO:0000313" key="12">
    <source>
        <dbReference type="Proteomes" id="UP001314263"/>
    </source>
</evidence>
<comment type="subcellular location">
    <subcellularLocation>
        <location evidence="2">Secreted</location>
    </subcellularLocation>
</comment>
<comment type="similarity">
    <text evidence="3">Belongs to the glycosyl hydrolase 5 (cellulase A) family.</text>
</comment>
<keyword evidence="8" id="KW-0326">Glycosidase</keyword>
<dbReference type="InterPro" id="IPR001547">
    <property type="entry name" value="Glyco_hydro_5"/>
</dbReference>
<dbReference type="InterPro" id="IPR003609">
    <property type="entry name" value="Pan_app"/>
</dbReference>
<dbReference type="InterPro" id="IPR045053">
    <property type="entry name" value="MAN-like"/>
</dbReference>
<dbReference type="GO" id="GO:0000272">
    <property type="term" value="P:polysaccharide catabolic process"/>
    <property type="evidence" value="ECO:0007669"/>
    <property type="project" value="InterPro"/>
</dbReference>
<organism evidence="11 12">
    <name type="scientific">Coccomyxa viridis</name>
    <dbReference type="NCBI Taxonomy" id="1274662"/>
    <lineage>
        <taxon>Eukaryota</taxon>
        <taxon>Viridiplantae</taxon>
        <taxon>Chlorophyta</taxon>
        <taxon>core chlorophytes</taxon>
        <taxon>Trebouxiophyceae</taxon>
        <taxon>Trebouxiophyceae incertae sedis</taxon>
        <taxon>Coccomyxaceae</taxon>
        <taxon>Coccomyxa</taxon>
    </lineage>
</organism>
<dbReference type="AlphaFoldDB" id="A0AAV1HXD5"/>
<reference evidence="11 12" key="1">
    <citation type="submission" date="2023-10" db="EMBL/GenBank/DDBJ databases">
        <authorList>
            <person name="Maclean D."/>
            <person name="Macfadyen A."/>
        </authorList>
    </citation>
    <scope>NUCLEOTIDE SEQUENCE [LARGE SCALE GENOMIC DNA]</scope>
</reference>
<comment type="caution">
    <text evidence="11">The sequence shown here is derived from an EMBL/GenBank/DDBJ whole genome shotgun (WGS) entry which is preliminary data.</text>
</comment>
<feature type="domain" description="Glycoside hydrolase family 5" evidence="10">
    <location>
        <begin position="43"/>
        <end position="387"/>
    </location>
</feature>
<dbReference type="Gene3D" id="3.50.4.10">
    <property type="entry name" value="Hepatocyte Growth Factor"/>
    <property type="match status" value="1"/>
</dbReference>
<evidence type="ECO:0000256" key="8">
    <source>
        <dbReference type="ARBA" id="ARBA00023295"/>
    </source>
</evidence>
<keyword evidence="7" id="KW-0378">Hydrolase</keyword>
<dbReference type="Proteomes" id="UP001314263">
    <property type="component" value="Unassembled WGS sequence"/>
</dbReference>
<dbReference type="Pfam" id="PF26410">
    <property type="entry name" value="GH5_mannosidase"/>
    <property type="match status" value="1"/>
</dbReference>
<evidence type="ECO:0000256" key="7">
    <source>
        <dbReference type="ARBA" id="ARBA00022801"/>
    </source>
</evidence>
<dbReference type="PANTHER" id="PTHR31451:SF39">
    <property type="entry name" value="MANNAN ENDO-1,4-BETA-MANNOSIDASE 1"/>
    <property type="match status" value="1"/>
</dbReference>
<evidence type="ECO:0000256" key="5">
    <source>
        <dbReference type="ARBA" id="ARBA00022525"/>
    </source>
</evidence>
<dbReference type="Pfam" id="PF00024">
    <property type="entry name" value="PAN_1"/>
    <property type="match status" value="1"/>
</dbReference>
<feature type="domain" description="Apple" evidence="9">
    <location>
        <begin position="529"/>
        <end position="570"/>
    </location>
</feature>